<dbReference type="InterPro" id="IPR032710">
    <property type="entry name" value="NTF2-like_dom_sf"/>
</dbReference>
<comment type="caution">
    <text evidence="2">The sequence shown here is derived from an EMBL/GenBank/DDBJ whole genome shotgun (WGS) entry which is preliminary data.</text>
</comment>
<evidence type="ECO:0000313" key="2">
    <source>
        <dbReference type="EMBL" id="NYH91324.1"/>
    </source>
</evidence>
<dbReference type="SUPFAM" id="SSF54427">
    <property type="entry name" value="NTF2-like"/>
    <property type="match status" value="1"/>
</dbReference>
<proteinExistence type="predicted"/>
<dbReference type="AlphaFoldDB" id="A0A852ZEJ1"/>
<organism evidence="2 3">
    <name type="scientific">Actinopolymorpha rutila</name>
    <dbReference type="NCBI Taxonomy" id="446787"/>
    <lineage>
        <taxon>Bacteria</taxon>
        <taxon>Bacillati</taxon>
        <taxon>Actinomycetota</taxon>
        <taxon>Actinomycetes</taxon>
        <taxon>Propionibacteriales</taxon>
        <taxon>Actinopolymorphaceae</taxon>
        <taxon>Actinopolymorpha</taxon>
    </lineage>
</organism>
<sequence>MSLQEISAVNRQFEQAVCDGDMDLLASLYTSDAIVLPPDGPVVRGRGAIKQMWTAVVQQLGLTDVRLRTLDYEQSSRTGSEVGEATLTLGGGTAVVKYVVVWKRTKGQWRLHRDIWNAKAG</sequence>
<feature type="domain" description="DUF4440" evidence="1">
    <location>
        <begin position="6"/>
        <end position="111"/>
    </location>
</feature>
<accession>A0A852ZEJ1</accession>
<dbReference type="Gene3D" id="3.10.450.50">
    <property type="match status" value="1"/>
</dbReference>
<name>A0A852ZEJ1_9ACTN</name>
<dbReference type="RefSeq" id="WP_179788918.1">
    <property type="nucleotide sequence ID" value="NZ_BAAARR010000023.1"/>
</dbReference>
<keyword evidence="3" id="KW-1185">Reference proteome</keyword>
<protein>
    <submittedName>
        <fullName evidence="2">Uncharacterized protein (TIGR02246 family)</fullName>
    </submittedName>
</protein>
<dbReference type="EMBL" id="JACBZH010000001">
    <property type="protein sequence ID" value="NYH91324.1"/>
    <property type="molecule type" value="Genomic_DNA"/>
</dbReference>
<dbReference type="InterPro" id="IPR027843">
    <property type="entry name" value="DUF4440"/>
</dbReference>
<dbReference type="Pfam" id="PF14534">
    <property type="entry name" value="DUF4440"/>
    <property type="match status" value="1"/>
</dbReference>
<gene>
    <name evidence="2" type="ORF">F4554_003962</name>
</gene>
<evidence type="ECO:0000313" key="3">
    <source>
        <dbReference type="Proteomes" id="UP000579605"/>
    </source>
</evidence>
<evidence type="ECO:0000259" key="1">
    <source>
        <dbReference type="Pfam" id="PF14534"/>
    </source>
</evidence>
<reference evidence="2 3" key="1">
    <citation type="submission" date="2020-07" db="EMBL/GenBank/DDBJ databases">
        <title>Sequencing the genomes of 1000 actinobacteria strains.</title>
        <authorList>
            <person name="Klenk H.-P."/>
        </authorList>
    </citation>
    <scope>NUCLEOTIDE SEQUENCE [LARGE SCALE GENOMIC DNA]</scope>
    <source>
        <strain evidence="2 3">DSM 18448</strain>
    </source>
</reference>
<dbReference type="Proteomes" id="UP000579605">
    <property type="component" value="Unassembled WGS sequence"/>
</dbReference>